<feature type="transmembrane region" description="Helical" evidence="2">
    <location>
        <begin position="417"/>
        <end position="440"/>
    </location>
</feature>
<organism evidence="3 4">
    <name type="scientific">Armillaria ostoyae</name>
    <name type="common">Armillaria root rot fungus</name>
    <dbReference type="NCBI Taxonomy" id="47428"/>
    <lineage>
        <taxon>Eukaryota</taxon>
        <taxon>Fungi</taxon>
        <taxon>Dikarya</taxon>
        <taxon>Basidiomycota</taxon>
        <taxon>Agaricomycotina</taxon>
        <taxon>Agaricomycetes</taxon>
        <taxon>Agaricomycetidae</taxon>
        <taxon>Agaricales</taxon>
        <taxon>Marasmiineae</taxon>
        <taxon>Physalacriaceae</taxon>
        <taxon>Armillaria</taxon>
    </lineage>
</organism>
<evidence type="ECO:0000256" key="1">
    <source>
        <dbReference type="SAM" id="MobiDB-lite"/>
    </source>
</evidence>
<keyword evidence="4" id="KW-1185">Reference proteome</keyword>
<proteinExistence type="predicted"/>
<dbReference type="AlphaFoldDB" id="A0A284R976"/>
<dbReference type="EMBL" id="FUEG01000006">
    <property type="protein sequence ID" value="SJL05260.1"/>
    <property type="molecule type" value="Genomic_DNA"/>
</dbReference>
<name>A0A284R976_ARMOS</name>
<keyword evidence="2" id="KW-0472">Membrane</keyword>
<keyword evidence="2" id="KW-0812">Transmembrane</keyword>
<feature type="transmembrane region" description="Helical" evidence="2">
    <location>
        <begin position="534"/>
        <end position="554"/>
    </location>
</feature>
<feature type="compositionally biased region" description="Basic and acidic residues" evidence="1">
    <location>
        <begin position="1"/>
        <end position="11"/>
    </location>
</feature>
<feature type="transmembrane region" description="Helical" evidence="2">
    <location>
        <begin position="592"/>
        <end position="613"/>
    </location>
</feature>
<dbReference type="OMA" id="FCYTTTM"/>
<sequence length="1218" mass="137602">MTVKDLVDRFESSLSASSPVPGPSKSQSTPQSSSRIKVEKDDGTATKIPPPPPHPLMMKTMTAPHDDDSRQLTIDITDLGRRNKDKDTHAHQSRNTLSGPPKHKSDQYPPMDSDSDTLVSAPSSEEKSTLIQRHNAKQVTAPHTPVAVTDLFARKAAPLHLPRLDKYLSSLPPPDFLRDDSKWDKNSMFPPMDRLALTGRSLDDLETNSKVPASWRDRKTILGSAVGIVLGVTDQGSSALATYYSLQGLTNTVQIFALILNTIVPVKGSGVLSEWRQLFLGTIPNIIALNFASTLIQSLVYLIIFFAISSGLLYYFFRSALGCDRYTCIEGLQQTVQEGKRWALLIVTFILTVVYLPLSTMAVHVLVWSEDLWAVPNPYTNATSFPPIVASLGPAEEYRDPLDFCWTTTMKKNEINFAPVVVVLAAIVVLSLTIWFPIALRSVIKHSVPKVDRYTSLGRPRNSVDLDGEYHRLLSRDQNPFAFLYSGYRRGWGTYQSTYLFAKFSTLVIIAVIDPDNCLFRSFSRSTISIVRQVLLLISTIGFFLAQCIVAPFLDPVNNASEWTSRLNYVATATIALLVALDVPGQNIYNVYLLYIIYIIIYGLSIYFTIINLGPVRRMVKRLARRIDFSIDIFSPRLDLSPLSPHTKRRIWQESITALLLTSPECRIPAKQRMVYAQARDSEFPPYLLNFCGTPAERHAENLKILREIGSLKYNKASALLSGPDYEWYRKLESQIQKHFIGPDCYWKSPSETKPELVGCANFFGNAWWIPFPPTLVLRYDSGSYAVLQEVADLEVYISQNSSHSIRRRRHIRLSLRALDGQVVEWPYEHITPIGSQSPLSWGRRRYTTQSSVHYDHCVLRIKHRGHLAWQGLQLGSGFDIRLTYSKKLDLDGSVIGLNDDFDLTSPLARFFMLNSQLVSSRLAYIESTLASYRRHHIKECHRKSEALTYRFLSHVYDHPREPSGLTASSIELEKDSRVRVLMSGSEEVFSAAYTRFSAVSVDETRTWWYIFWDDLWRRNHDTISGLELHAVDFNPYYPTSIAYTPLPRAALEAFLTQRGLLSKSPRWGDFFHPGFLNKLYLRLNETVFRGSSRAILFHIGQDHSELDMEDVDLDTLVQPSTLGTGGGTDHDNSSIRARPAYRWEGLLSDPVLRGSRRRRNFLAKLGAWMGVTPLWRSGVPSPGLSLDVRMENGRYVLLDDGSSFGGSRVDSMKLDSL</sequence>
<keyword evidence="2" id="KW-1133">Transmembrane helix</keyword>
<reference evidence="4" key="1">
    <citation type="journal article" date="2017" name="Nat. Ecol. Evol.">
        <title>Genome expansion and lineage-specific genetic innovations in the forest pathogenic fungi Armillaria.</title>
        <authorList>
            <person name="Sipos G."/>
            <person name="Prasanna A.N."/>
            <person name="Walter M.C."/>
            <person name="O'Connor E."/>
            <person name="Balint B."/>
            <person name="Krizsan K."/>
            <person name="Kiss B."/>
            <person name="Hess J."/>
            <person name="Varga T."/>
            <person name="Slot J."/>
            <person name="Riley R."/>
            <person name="Boka B."/>
            <person name="Rigling D."/>
            <person name="Barry K."/>
            <person name="Lee J."/>
            <person name="Mihaltcheva S."/>
            <person name="LaButti K."/>
            <person name="Lipzen A."/>
            <person name="Waldron R."/>
            <person name="Moloney N.M."/>
            <person name="Sperisen C."/>
            <person name="Kredics L."/>
            <person name="Vagvoelgyi C."/>
            <person name="Patrignani A."/>
            <person name="Fitzpatrick D."/>
            <person name="Nagy I."/>
            <person name="Doyle S."/>
            <person name="Anderson J.B."/>
            <person name="Grigoriev I.V."/>
            <person name="Gueldener U."/>
            <person name="Muensterkoetter M."/>
            <person name="Nagy L.G."/>
        </authorList>
    </citation>
    <scope>NUCLEOTIDE SEQUENCE [LARGE SCALE GENOMIC DNA]</scope>
    <source>
        <strain evidence="4">C18/9</strain>
    </source>
</reference>
<gene>
    <name evidence="3" type="ORF">ARMOST_08626</name>
</gene>
<dbReference type="STRING" id="47428.A0A284R976"/>
<dbReference type="Proteomes" id="UP000219338">
    <property type="component" value="Unassembled WGS sequence"/>
</dbReference>
<protein>
    <submittedName>
        <fullName evidence="3">Uncharacterized protein</fullName>
    </submittedName>
</protein>
<feature type="transmembrane region" description="Helical" evidence="2">
    <location>
        <begin position="566"/>
        <end position="585"/>
    </location>
</feature>
<feature type="compositionally biased region" description="Basic and acidic residues" evidence="1">
    <location>
        <begin position="78"/>
        <end position="90"/>
    </location>
</feature>
<evidence type="ECO:0000256" key="2">
    <source>
        <dbReference type="SAM" id="Phobius"/>
    </source>
</evidence>
<feature type="transmembrane region" description="Helical" evidence="2">
    <location>
        <begin position="299"/>
        <end position="317"/>
    </location>
</feature>
<feature type="region of interest" description="Disordered" evidence="1">
    <location>
        <begin position="1"/>
        <end position="142"/>
    </location>
</feature>
<dbReference type="OrthoDB" id="10261361at2759"/>
<evidence type="ECO:0000313" key="3">
    <source>
        <dbReference type="EMBL" id="SJL05260.1"/>
    </source>
</evidence>
<accession>A0A284R976</accession>
<feature type="compositionally biased region" description="Low complexity" evidence="1">
    <location>
        <begin position="23"/>
        <end position="34"/>
    </location>
</feature>
<evidence type="ECO:0000313" key="4">
    <source>
        <dbReference type="Proteomes" id="UP000219338"/>
    </source>
</evidence>
<feature type="transmembrane region" description="Helical" evidence="2">
    <location>
        <begin position="342"/>
        <end position="367"/>
    </location>
</feature>